<feature type="domain" description="FAD dependent oxidoreductase" evidence="1">
    <location>
        <begin position="35"/>
        <end position="441"/>
    </location>
</feature>
<name>A0A139I1E5_9PEZI</name>
<dbReference type="OrthoDB" id="429143at2759"/>
<sequence length="544" mass="60258">MVLPVPDPTKSYWIEAAESELRDFRSSEELPLESDVVIVGSGYAGASTAYWIHKSTEKQAVQPRMVLLEARDICGAATGRNGMSLREELAQVNMLSEYSGGQLRPHAYSRYVPWKERFGADGAMELIRHEMAHLEAFKVLADEEGFAEEACLKFGETFDAAMTGEAWTRLKGCLDTMTADHGEDNEIVKLCRVIEDSEEATTFTQMKNTLAAIVHPAGQIWPYKFVHALLRIVLKAGNLNLQAHTSAQKISERDADGWITVTTDRGEIRTKAVAHTTNRWASHLLPEFQKLILGDRATLIAIKAPEGFIKHTGAQHWDASVNNYHLQLPPPYNAIILGGGRQFLCHRPEDCFPNDEEDKQVSGIAEFFQTWPASDVVGWEGPDPAELGKDVNEGGCWTGMETSSIDSFPFVGPVPNRDGHFIAAGFAGHGMPRILLSAAHITPLILDSLNVEHKMPEMTWKYPALPKPFHATPERVQHLIETASVEAKVEAYRKSCEASAQKPFCNDERSRKALRVLPSSDSAIELSADMKNQRAFVNAIVITA</sequence>
<gene>
    <name evidence="2" type="ORF">AC579_10245</name>
</gene>
<proteinExistence type="predicted"/>
<accession>A0A139I1E5</accession>
<evidence type="ECO:0000259" key="1">
    <source>
        <dbReference type="Pfam" id="PF01266"/>
    </source>
</evidence>
<evidence type="ECO:0000313" key="3">
    <source>
        <dbReference type="Proteomes" id="UP000073492"/>
    </source>
</evidence>
<dbReference type="InterPro" id="IPR006076">
    <property type="entry name" value="FAD-dep_OxRdtase"/>
</dbReference>
<keyword evidence="3" id="KW-1185">Reference proteome</keyword>
<dbReference type="SUPFAM" id="SSF51905">
    <property type="entry name" value="FAD/NAD(P)-binding domain"/>
    <property type="match status" value="1"/>
</dbReference>
<dbReference type="Gene3D" id="3.50.50.60">
    <property type="entry name" value="FAD/NAD(P)-binding domain"/>
    <property type="match status" value="1"/>
</dbReference>
<dbReference type="InterPro" id="IPR036188">
    <property type="entry name" value="FAD/NAD-bd_sf"/>
</dbReference>
<organism evidence="2 3">
    <name type="scientific">Pseudocercospora musae</name>
    <dbReference type="NCBI Taxonomy" id="113226"/>
    <lineage>
        <taxon>Eukaryota</taxon>
        <taxon>Fungi</taxon>
        <taxon>Dikarya</taxon>
        <taxon>Ascomycota</taxon>
        <taxon>Pezizomycotina</taxon>
        <taxon>Dothideomycetes</taxon>
        <taxon>Dothideomycetidae</taxon>
        <taxon>Mycosphaerellales</taxon>
        <taxon>Mycosphaerellaceae</taxon>
        <taxon>Pseudocercospora</taxon>
    </lineage>
</organism>
<dbReference type="PANTHER" id="PTHR13847:SF188">
    <property type="entry name" value="EXPRESSED PROTEIN"/>
    <property type="match status" value="1"/>
</dbReference>
<dbReference type="Gene3D" id="3.30.9.10">
    <property type="entry name" value="D-Amino Acid Oxidase, subunit A, domain 2"/>
    <property type="match status" value="1"/>
</dbReference>
<dbReference type="Pfam" id="PF01266">
    <property type="entry name" value="DAO"/>
    <property type="match status" value="1"/>
</dbReference>
<dbReference type="STRING" id="113226.A0A139I1E5"/>
<dbReference type="PANTHER" id="PTHR13847">
    <property type="entry name" value="SARCOSINE DEHYDROGENASE-RELATED"/>
    <property type="match status" value="1"/>
</dbReference>
<reference evidence="2 3" key="1">
    <citation type="submission" date="2015-07" db="EMBL/GenBank/DDBJ databases">
        <title>Comparative genomics of the Sigatoka disease complex on banana suggests a link between parallel evolutionary changes in Pseudocercospora fijiensis and Pseudocercospora eumusae and increased virulence on the banana host.</title>
        <authorList>
            <person name="Chang T.-C."/>
            <person name="Salvucci A."/>
            <person name="Crous P.W."/>
            <person name="Stergiopoulos I."/>
        </authorList>
    </citation>
    <scope>NUCLEOTIDE SEQUENCE [LARGE SCALE GENOMIC DNA]</scope>
    <source>
        <strain evidence="2 3">CBS 116634</strain>
    </source>
</reference>
<dbReference type="AlphaFoldDB" id="A0A139I1E5"/>
<comment type="caution">
    <text evidence="2">The sequence shown here is derived from an EMBL/GenBank/DDBJ whole genome shotgun (WGS) entry which is preliminary data.</text>
</comment>
<dbReference type="GO" id="GO:0005737">
    <property type="term" value="C:cytoplasm"/>
    <property type="evidence" value="ECO:0007669"/>
    <property type="project" value="TreeGrafter"/>
</dbReference>
<protein>
    <recommendedName>
        <fullName evidence="1">FAD dependent oxidoreductase domain-containing protein</fullName>
    </recommendedName>
</protein>
<dbReference type="EMBL" id="LFZO01000433">
    <property type="protein sequence ID" value="KXT08548.1"/>
    <property type="molecule type" value="Genomic_DNA"/>
</dbReference>
<evidence type="ECO:0000313" key="2">
    <source>
        <dbReference type="EMBL" id="KXT08548.1"/>
    </source>
</evidence>
<dbReference type="Proteomes" id="UP000073492">
    <property type="component" value="Unassembled WGS sequence"/>
</dbReference>